<evidence type="ECO:0000259" key="1">
    <source>
        <dbReference type="SMART" id="SM00460"/>
    </source>
</evidence>
<evidence type="ECO:0000313" key="3">
    <source>
        <dbReference type="Proteomes" id="UP000012488"/>
    </source>
</evidence>
<proteinExistence type="predicted"/>
<dbReference type="OrthoDB" id="5438043at2"/>
<dbReference type="Proteomes" id="UP000012488">
    <property type="component" value="Chromosome"/>
</dbReference>
<feature type="domain" description="Transglutaminase-like" evidence="1">
    <location>
        <begin position="161"/>
        <end position="231"/>
    </location>
</feature>
<dbReference type="KEGG" id="mmes:MMSR116_05755"/>
<dbReference type="PANTHER" id="PTHR33490:SF12">
    <property type="entry name" value="BLL5557 PROTEIN"/>
    <property type="match status" value="1"/>
</dbReference>
<dbReference type="RefSeq" id="WP_010683174.1">
    <property type="nucleotide sequence ID" value="NZ_CP043538.1"/>
</dbReference>
<organism evidence="2 3">
    <name type="scientific">Methylobacterium mesophilicum SR1.6/6</name>
    <dbReference type="NCBI Taxonomy" id="908290"/>
    <lineage>
        <taxon>Bacteria</taxon>
        <taxon>Pseudomonadati</taxon>
        <taxon>Pseudomonadota</taxon>
        <taxon>Alphaproteobacteria</taxon>
        <taxon>Hyphomicrobiales</taxon>
        <taxon>Methylobacteriaceae</taxon>
        <taxon>Methylobacterium</taxon>
    </lineage>
</organism>
<dbReference type="InterPro" id="IPR038765">
    <property type="entry name" value="Papain-like_cys_pep_sf"/>
</dbReference>
<gene>
    <name evidence="2" type="ORF">MMSR116_05755</name>
</gene>
<protein>
    <submittedName>
        <fullName evidence="2">Transglutaminase family protein</fullName>
    </submittedName>
</protein>
<dbReference type="AlphaFoldDB" id="A0A6B9FHI5"/>
<sequence length="282" mass="31321">MHIRTGFTIAFDTFGPTPMNLLLNVRPEHQSDLVIPEVITFDPPVSAHQHRDGFGNVCTRIIAPGGRITMATDFIIADSGLPDDQAPQARQIAVQDLPDDVLVYLLGSRYCDTDKLSGIAWSLFGGTPESWARVQTIVDYTHHRLRFDYQQADATRTAFDGYTQQVGVCRDFAHLAITLCRCMNIPARYATGYLGDIGVPKDPAPMDFSAWFEVYLDGPDGPRWYTFDARHNRPRIGRIVMARGRDATDCALTTSFGAAHLVQFDVHTDALADARDAFDRAA</sequence>
<dbReference type="InterPro" id="IPR002931">
    <property type="entry name" value="Transglutaminase-like"/>
</dbReference>
<dbReference type="Gene3D" id="2.60.40.2250">
    <property type="match status" value="1"/>
</dbReference>
<dbReference type="Pfam" id="PF01841">
    <property type="entry name" value="Transglut_core"/>
    <property type="match status" value="1"/>
</dbReference>
<dbReference type="Gene3D" id="3.10.620.30">
    <property type="match status" value="1"/>
</dbReference>
<reference evidence="2 3" key="1">
    <citation type="journal article" date="2012" name="Genet. Mol. Biol.">
        <title>Analysis of 16S rRNA and mxaF genes revealing insights into Methylobacterium niche-specific plant association.</title>
        <authorList>
            <person name="Dourado M.N."/>
            <person name="Andreote F.D."/>
            <person name="Dini-Andreote F."/>
            <person name="Conti R."/>
            <person name="Araujo J.M."/>
            <person name="Araujo W.L."/>
        </authorList>
    </citation>
    <scope>NUCLEOTIDE SEQUENCE [LARGE SCALE GENOMIC DNA]</scope>
    <source>
        <strain evidence="2 3">SR1.6/6</strain>
    </source>
</reference>
<dbReference type="PANTHER" id="PTHR33490">
    <property type="entry name" value="BLR5614 PROTEIN-RELATED"/>
    <property type="match status" value="1"/>
</dbReference>
<accession>A0A6B9FHI5</accession>
<evidence type="ECO:0000313" key="2">
    <source>
        <dbReference type="EMBL" id="QGY01459.1"/>
    </source>
</evidence>
<dbReference type="EMBL" id="CP043538">
    <property type="protein sequence ID" value="QGY01459.1"/>
    <property type="molecule type" value="Genomic_DNA"/>
</dbReference>
<dbReference type="SMART" id="SM00460">
    <property type="entry name" value="TGc"/>
    <property type="match status" value="1"/>
</dbReference>
<reference evidence="2 3" key="2">
    <citation type="journal article" date="2013" name="Genome Announc.">
        <title>Draft Genome Sequence of Methylobacterium mesophilicum Strain SR1.6/6, Isolated from Citrus sinensis.</title>
        <authorList>
            <person name="Marinho Almeida D."/>
            <person name="Dini-Andreote F."/>
            <person name="Camargo Neves A.A."/>
            <person name="Juca Ramos R.T."/>
            <person name="Andreote F.D."/>
            <person name="Carneiro A.R."/>
            <person name="Oliveira de Souza Lima A."/>
            <person name="Caracciolo Gomes de Sa P.H."/>
            <person name="Ribeiro Barbosa M.S."/>
            <person name="Araujo W.L."/>
            <person name="Silva A."/>
        </authorList>
    </citation>
    <scope>NUCLEOTIDE SEQUENCE [LARGE SCALE GENOMIC DNA]</scope>
    <source>
        <strain evidence="2 3">SR1.6/6</strain>
    </source>
</reference>
<dbReference type="SUPFAM" id="SSF54001">
    <property type="entry name" value="Cysteine proteinases"/>
    <property type="match status" value="1"/>
</dbReference>
<name>A0A6B9FHI5_9HYPH</name>